<dbReference type="GO" id="GO:0005576">
    <property type="term" value="C:extracellular region"/>
    <property type="evidence" value="ECO:0007669"/>
    <property type="project" value="UniProtKB-SubCell"/>
</dbReference>
<name>X8DIE0_MYCXE</name>
<accession>X8DIE0</accession>
<comment type="subcellular location">
    <subcellularLocation>
        <location evidence="1">Secreted</location>
    </subcellularLocation>
</comment>
<keyword evidence="2" id="KW-0964">Secreted</keyword>
<gene>
    <name evidence="4" type="ORF">I553_10509</name>
</gene>
<comment type="caution">
    <text evidence="4">The sequence shown here is derived from an EMBL/GenBank/DDBJ whole genome shotgun (WGS) entry which is preliminary data.</text>
</comment>
<proteinExistence type="predicted"/>
<reference evidence="4" key="1">
    <citation type="submission" date="2014-01" db="EMBL/GenBank/DDBJ databases">
        <authorList>
            <person name="Brown-Elliot B."/>
            <person name="Wallace R."/>
            <person name="Lenaerts A."/>
            <person name="Ordway D."/>
            <person name="DeGroote M.A."/>
            <person name="Parker T."/>
            <person name="Sizemore C."/>
            <person name="Tallon L.J."/>
            <person name="Sadzewicz L.K."/>
            <person name="Sengamalay N."/>
            <person name="Fraser C.M."/>
            <person name="Hine E."/>
            <person name="Shefchek K.A."/>
            <person name="Das S.P."/>
            <person name="Tettelin H."/>
        </authorList>
    </citation>
    <scope>NUCLEOTIDE SEQUENCE [LARGE SCALE GENOMIC DNA]</scope>
    <source>
        <strain evidence="4">4042</strain>
    </source>
</reference>
<sequence length="153" mass="16214">MNTLAGKGVSVVAPAGGAFSMYTNWEQDGSKQWETFLSSELPDWLAANKGLAPADMPPSVPHKADTARWRWPSSTRTASATPDRCQVSCTPRRPPPTAPSPPAWPSSAGRQLRHVGCAATGPVEMARPVRARVASGGQQQPDMGLRAGRRGGQ</sequence>
<dbReference type="EMBL" id="JAOB01000016">
    <property type="protein sequence ID" value="EUA68397.1"/>
    <property type="molecule type" value="Genomic_DNA"/>
</dbReference>
<dbReference type="PATRIC" id="fig|1299334.3.peg.1855"/>
<evidence type="ECO:0000313" key="4">
    <source>
        <dbReference type="EMBL" id="EUA68397.1"/>
    </source>
</evidence>
<evidence type="ECO:0000256" key="1">
    <source>
        <dbReference type="ARBA" id="ARBA00004613"/>
    </source>
</evidence>
<evidence type="ECO:0000256" key="2">
    <source>
        <dbReference type="ARBA" id="ARBA00022525"/>
    </source>
</evidence>
<dbReference type="AlphaFoldDB" id="X8DIE0"/>
<protein>
    <submittedName>
        <fullName evidence="4">Esterase family protein</fullName>
    </submittedName>
</protein>
<organism evidence="4">
    <name type="scientific">Mycobacterium xenopi 4042</name>
    <dbReference type="NCBI Taxonomy" id="1299334"/>
    <lineage>
        <taxon>Bacteria</taxon>
        <taxon>Bacillati</taxon>
        <taxon>Actinomycetota</taxon>
        <taxon>Actinomycetes</taxon>
        <taxon>Mycobacteriales</taxon>
        <taxon>Mycobacteriaceae</taxon>
        <taxon>Mycobacterium</taxon>
    </lineage>
</organism>
<dbReference type="Pfam" id="PF00756">
    <property type="entry name" value="Esterase"/>
    <property type="match status" value="1"/>
</dbReference>
<dbReference type="InterPro" id="IPR029058">
    <property type="entry name" value="AB_hydrolase_fold"/>
</dbReference>
<evidence type="ECO:0000256" key="3">
    <source>
        <dbReference type="SAM" id="MobiDB-lite"/>
    </source>
</evidence>
<feature type="compositionally biased region" description="Pro residues" evidence="3">
    <location>
        <begin position="92"/>
        <end position="104"/>
    </location>
</feature>
<dbReference type="InterPro" id="IPR000801">
    <property type="entry name" value="Esterase-like"/>
</dbReference>
<dbReference type="Gene3D" id="3.40.50.1820">
    <property type="entry name" value="alpha/beta hydrolase"/>
    <property type="match status" value="1"/>
</dbReference>
<feature type="region of interest" description="Disordered" evidence="3">
    <location>
        <begin position="50"/>
        <end position="153"/>
    </location>
</feature>